<dbReference type="AlphaFoldDB" id="A0A6M0RP64"/>
<dbReference type="SUPFAM" id="SSF56059">
    <property type="entry name" value="Glutathione synthetase ATP-binding domain-like"/>
    <property type="match status" value="1"/>
</dbReference>
<dbReference type="InterPro" id="IPR051680">
    <property type="entry name" value="ATP-dep_Glu-Cys_Ligase-2"/>
</dbReference>
<evidence type="ECO:0000313" key="2">
    <source>
        <dbReference type="EMBL" id="NEZ57680.1"/>
    </source>
</evidence>
<name>A0A6M0RP64_9CYAN</name>
<dbReference type="Gene3D" id="3.40.50.11290">
    <property type="match status" value="1"/>
</dbReference>
<reference evidence="2 3" key="1">
    <citation type="journal article" date="2020" name="Microb. Ecol.">
        <title>Ecogenomics of the Marine Benthic Filamentous Cyanobacterium Adonisia.</title>
        <authorList>
            <person name="Walter J.M."/>
            <person name="Coutinho F.H."/>
            <person name="Leomil L."/>
            <person name="Hargreaves P.I."/>
            <person name="Campeao M.E."/>
            <person name="Vieira V.V."/>
            <person name="Silva B.S."/>
            <person name="Fistarol G.O."/>
            <person name="Salomon P.S."/>
            <person name="Sawabe T."/>
            <person name="Mino S."/>
            <person name="Hosokawa M."/>
            <person name="Miyashita H."/>
            <person name="Maruyama F."/>
            <person name="van Verk M.C."/>
            <person name="Dutilh B.E."/>
            <person name="Thompson C.C."/>
            <person name="Thompson F.L."/>
        </authorList>
    </citation>
    <scope>NUCLEOTIDE SEQUENCE [LARGE SCALE GENOMIC DNA]</scope>
    <source>
        <strain evidence="2 3">CCMR0081</strain>
    </source>
</reference>
<dbReference type="Proteomes" id="UP000481033">
    <property type="component" value="Unassembled WGS sequence"/>
</dbReference>
<comment type="caution">
    <text evidence="2">The sequence shown here is derived from an EMBL/GenBank/DDBJ whole genome shotgun (WGS) entry which is preliminary data.</text>
</comment>
<dbReference type="PANTHER" id="PTHR34595:SF7">
    <property type="entry name" value="SLL1039 PROTEIN"/>
    <property type="match status" value="1"/>
</dbReference>
<gene>
    <name evidence="2" type="ORF">DXZ20_18835</name>
</gene>
<sequence length="479" mass="53481">MVFNSYDPGDFYDELFVRRGVPRPEAALLVKRISDISIDELMLRQQMAQNMLFKLGVTFNVYNDNQGTERIFPFDVVPRVVPRNEWQWLETGLKQRIKALNCFLDDIYNGQNIIKDGVIPREVIESATGFLKPCLGLKPPKGIWCHITGTDLVRDRNGNWYVLEDNLRCPSGVSYVLENRRVMKGAFPALFEALNINPVDDYPSQLLASLLHLAPDGMPEPRVVLLSPGIYNSAYFEHSFLAQQMGIELVEGRDLVVADGYLQMKTTKGLQRVDVIYRRIDDEFLDPLTFHPDSLLGVPGLMDVYRQGRVAIANAPGTGVADDKMIYSYVPAMVRYYLDEAQIIPNVPTYLCENSQQQDYVLHHLDQLVVKATNASGGYGMLVGPHATDPERDAFADQIKANPRGYIAQPTLCLSRVPALVNSQFQGCHVDLRPFILNGEDIYVNPGGLTRVALKKGSLVVNSSQGGGSKDTWVVAAAN</sequence>
<proteinExistence type="predicted"/>
<dbReference type="PIRSF" id="PIRSF005522">
    <property type="entry name" value="UCP005522"/>
    <property type="match status" value="1"/>
</dbReference>
<keyword evidence="3" id="KW-1185">Reference proteome</keyword>
<accession>A0A6M0RP64</accession>
<dbReference type="InterPro" id="IPR016450">
    <property type="entry name" value="UCP005522"/>
</dbReference>
<protein>
    <submittedName>
        <fullName evidence="2">Circularly permuted type 2 ATP-grasp protein</fullName>
    </submittedName>
</protein>
<dbReference type="Gene3D" id="3.30.1490.270">
    <property type="match status" value="1"/>
</dbReference>
<evidence type="ECO:0000313" key="3">
    <source>
        <dbReference type="Proteomes" id="UP000481033"/>
    </source>
</evidence>
<dbReference type="EMBL" id="QXHD01000004">
    <property type="protein sequence ID" value="NEZ57680.1"/>
    <property type="molecule type" value="Genomic_DNA"/>
</dbReference>
<dbReference type="InterPro" id="IPR025841">
    <property type="entry name" value="CP_ATPgrasp_2"/>
</dbReference>
<feature type="domain" description="Circularly permuted ATP-grasp type 2" evidence="1">
    <location>
        <begin position="78"/>
        <end position="453"/>
    </location>
</feature>
<dbReference type="PANTHER" id="PTHR34595">
    <property type="entry name" value="BLR5612 PROTEIN"/>
    <property type="match status" value="1"/>
</dbReference>
<evidence type="ECO:0000259" key="1">
    <source>
        <dbReference type="Pfam" id="PF14403"/>
    </source>
</evidence>
<dbReference type="Pfam" id="PF14403">
    <property type="entry name" value="CP_ATPgrasp_2"/>
    <property type="match status" value="1"/>
</dbReference>
<organism evidence="2 3">
    <name type="scientific">Adonisia turfae CCMR0081</name>
    <dbReference type="NCBI Taxonomy" id="2292702"/>
    <lineage>
        <taxon>Bacteria</taxon>
        <taxon>Bacillati</taxon>
        <taxon>Cyanobacteriota</taxon>
        <taxon>Adonisia</taxon>
        <taxon>Adonisia turfae</taxon>
    </lineage>
</organism>